<accession>A0A448ZZT2</accession>
<dbReference type="AlphaFoldDB" id="A0A448ZZT2"/>
<reference evidence="1 2" key="1">
    <citation type="submission" date="2019-01" db="EMBL/GenBank/DDBJ databases">
        <authorList>
            <consortium name="Pathogen Informatics"/>
        </authorList>
    </citation>
    <scope>NUCLEOTIDE SEQUENCE [LARGE SCALE GENOMIC DNA]</scope>
    <source>
        <strain evidence="1 2">NCTC10112</strain>
        <plasmid evidence="2">5</plasmid>
    </source>
</reference>
<dbReference type="EMBL" id="LR214944">
    <property type="protein sequence ID" value="VEU56736.1"/>
    <property type="molecule type" value="Genomic_DNA"/>
</dbReference>
<sequence>MDSEIFEQKVKKLLIDLGIDLKGININTFAKL</sequence>
<gene>
    <name evidence="1" type="ORF">NCTC10112_00721</name>
</gene>
<proteinExistence type="predicted"/>
<protein>
    <submittedName>
        <fullName evidence="1">Uncharacterized protein</fullName>
    </submittedName>
</protein>
<name>A0A448ZZT2_METOS</name>
<dbReference type="KEGG" id="mob:NCTC10112_00721"/>
<keyword evidence="1" id="KW-0614">Plasmid</keyword>
<evidence type="ECO:0000313" key="2">
    <source>
        <dbReference type="Proteomes" id="UP000290482"/>
    </source>
</evidence>
<organism evidence="1 2">
    <name type="scientific">Metamycoplasma orale</name>
    <name type="common">Mycoplasma orale</name>
    <dbReference type="NCBI Taxonomy" id="2121"/>
    <lineage>
        <taxon>Bacteria</taxon>
        <taxon>Bacillati</taxon>
        <taxon>Mycoplasmatota</taxon>
        <taxon>Mycoplasmoidales</taxon>
        <taxon>Metamycoplasmataceae</taxon>
        <taxon>Metamycoplasma</taxon>
    </lineage>
</organism>
<evidence type="ECO:0000313" key="1">
    <source>
        <dbReference type="EMBL" id="VEU56736.1"/>
    </source>
</evidence>
<dbReference type="Proteomes" id="UP000290482">
    <property type="component" value="Plasmid 5"/>
</dbReference>
<keyword evidence="2" id="KW-1185">Reference proteome</keyword>
<geneLocation type="plasmid" evidence="1 2">
    <name>5</name>
</geneLocation>